<sequence length="310" mass="37686">MKYLKLIVLLYLLIGCKSKNKEVVVLNSEEINNIINNEWIYDPSGENDLSKFKLYLDGAILKFDKNGLGHFIHYNSNQVIIEGITKENIEDSQKLDYKIDTRINYFNEDTLIVTLNKSSSIYVLNWLEINQPINTNLYFYKNKIGNEYIPSEYLRKKISLSHRYYKNNLRGDIHLEIRENKLMYYSYRENSKKEFKTYKKHLTQLEQDTLNWKIWNANILRERTFYQNNFYRENCWPRIYSHYISLYDRGYRYNEKIFWEGFEEHSFNSLIDYLIRLPFKGDFTEVDTTINYKTKLLYQAHWLKEKNILN</sequence>
<accession>A0A3S9P946</accession>
<name>A0A3S9P946_9BACT</name>
<evidence type="ECO:0000313" key="2">
    <source>
        <dbReference type="Proteomes" id="UP000267268"/>
    </source>
</evidence>
<dbReference type="PROSITE" id="PS51257">
    <property type="entry name" value="PROKAR_LIPOPROTEIN"/>
    <property type="match status" value="1"/>
</dbReference>
<gene>
    <name evidence="1" type="ORF">EI427_21170</name>
</gene>
<reference evidence="1 2" key="1">
    <citation type="submission" date="2018-12" db="EMBL/GenBank/DDBJ databases">
        <title>Flammeovirga pectinis sp. nov., isolated from the gut of the Korean scallop, Patinopecten yessoensis.</title>
        <authorList>
            <person name="Bae J.-W."/>
            <person name="Jeong Y.-S."/>
            <person name="Kang W."/>
        </authorList>
    </citation>
    <scope>NUCLEOTIDE SEQUENCE [LARGE SCALE GENOMIC DNA]</scope>
    <source>
        <strain evidence="1 2">L12M1</strain>
    </source>
</reference>
<evidence type="ECO:0000313" key="1">
    <source>
        <dbReference type="EMBL" id="AZQ64738.1"/>
    </source>
</evidence>
<proteinExistence type="predicted"/>
<dbReference type="EMBL" id="CP034563">
    <property type="protein sequence ID" value="AZQ64738.1"/>
    <property type="molecule type" value="Genomic_DNA"/>
</dbReference>
<dbReference type="AlphaFoldDB" id="A0A3S9P946"/>
<dbReference type="RefSeq" id="WP_126618742.1">
    <property type="nucleotide sequence ID" value="NZ_CP034563.1"/>
</dbReference>
<keyword evidence="2" id="KW-1185">Reference proteome</keyword>
<dbReference type="Proteomes" id="UP000267268">
    <property type="component" value="Chromosome 2"/>
</dbReference>
<dbReference type="KEGG" id="fll:EI427_21170"/>
<organism evidence="1 2">
    <name type="scientific">Flammeovirga pectinis</name>
    <dbReference type="NCBI Taxonomy" id="2494373"/>
    <lineage>
        <taxon>Bacteria</taxon>
        <taxon>Pseudomonadati</taxon>
        <taxon>Bacteroidota</taxon>
        <taxon>Cytophagia</taxon>
        <taxon>Cytophagales</taxon>
        <taxon>Flammeovirgaceae</taxon>
        <taxon>Flammeovirga</taxon>
    </lineage>
</organism>
<protein>
    <submittedName>
        <fullName evidence="1">Uncharacterized protein</fullName>
    </submittedName>
</protein>